<proteinExistence type="predicted"/>
<dbReference type="PIRSF" id="PIRSF002721">
    <property type="entry name" value="Surface_antigen_Rickettsia"/>
    <property type="match status" value="1"/>
</dbReference>
<dbReference type="PROSITE" id="PS51257">
    <property type="entry name" value="PROKAR_LIPOPROTEIN"/>
    <property type="match status" value="1"/>
</dbReference>
<protein>
    <recommendedName>
        <fullName evidence="2">Surface antigen domain-containing protein</fullName>
    </recommendedName>
</protein>
<gene>
    <name evidence="3" type="ORF">RPMA_11035</name>
</gene>
<evidence type="ECO:0000259" key="2">
    <source>
        <dbReference type="Pfam" id="PF16998"/>
    </source>
</evidence>
<feature type="domain" description="Surface antigen" evidence="2">
    <location>
        <begin position="52"/>
        <end position="154"/>
    </location>
</feature>
<dbReference type="InterPro" id="IPR032635">
    <property type="entry name" value="Anti_2"/>
</dbReference>
<evidence type="ECO:0000313" key="4">
    <source>
        <dbReference type="Proteomes" id="UP000682843"/>
    </source>
</evidence>
<evidence type="ECO:0000256" key="1">
    <source>
        <dbReference type="SAM" id="SignalP"/>
    </source>
</evidence>
<feature type="signal peptide" evidence="1">
    <location>
        <begin position="1"/>
        <end position="21"/>
    </location>
</feature>
<evidence type="ECO:0000313" key="3">
    <source>
        <dbReference type="EMBL" id="QUS39308.1"/>
    </source>
</evidence>
<sequence length="157" mass="16059">MFKFKALCVVALALALGGCDMTTSDGGMSLGTDTLARAYSSTKSAVGLSEENAAAAVTNAAFGGLIGTKIGAQLNDEDRRLAYEAQLVALDRGAPGAPVPWRNVESGRYGNIVAGPLYSQKGLQCRGFSHTITVSGDIKSTRGTACKSPEGAWAAAA</sequence>
<keyword evidence="1" id="KW-0732">Signal</keyword>
<reference evidence="3 4" key="1">
    <citation type="submission" date="2019-02" db="EMBL/GenBank/DDBJ databases">
        <title>Emended description of the genus Rhodopseudomonas and description of Rhodopseudomonas albus sp. nov., a non-phototrophic, heavy-metal-tolerant bacterium isolated from garden soil.</title>
        <authorList>
            <person name="Bao Z."/>
            <person name="Cao W.W."/>
            <person name="Sato Y."/>
            <person name="Nishizawa T."/>
            <person name="Zhao J."/>
            <person name="Guo Y."/>
            <person name="Ohta H."/>
        </authorList>
    </citation>
    <scope>NUCLEOTIDE SEQUENCE [LARGE SCALE GENOMIC DNA]</scope>
    <source>
        <strain evidence="3 4">SK50-23</strain>
    </source>
</reference>
<dbReference type="RefSeq" id="WP_211912852.1">
    <property type="nucleotide sequence ID" value="NZ_CP036498.1"/>
</dbReference>
<dbReference type="InterPro" id="IPR016364">
    <property type="entry name" value="Surface_antigen_Rickettsia"/>
</dbReference>
<dbReference type="Proteomes" id="UP000682843">
    <property type="component" value="Chromosome"/>
</dbReference>
<accession>A0ABX8A6E3</accession>
<name>A0ABX8A6E3_9BRAD</name>
<feature type="chain" id="PRO_5046208975" description="Surface antigen domain-containing protein" evidence="1">
    <location>
        <begin position="22"/>
        <end position="157"/>
    </location>
</feature>
<keyword evidence="4" id="KW-1185">Reference proteome</keyword>
<dbReference type="Pfam" id="PF16998">
    <property type="entry name" value="17kDa_Anti_2"/>
    <property type="match status" value="1"/>
</dbReference>
<organism evidence="3 4">
    <name type="scientific">Tardiphaga alba</name>
    <dbReference type="NCBI Taxonomy" id="340268"/>
    <lineage>
        <taxon>Bacteria</taxon>
        <taxon>Pseudomonadati</taxon>
        <taxon>Pseudomonadota</taxon>
        <taxon>Alphaproteobacteria</taxon>
        <taxon>Hyphomicrobiales</taxon>
        <taxon>Nitrobacteraceae</taxon>
        <taxon>Tardiphaga</taxon>
    </lineage>
</organism>
<dbReference type="EMBL" id="CP036498">
    <property type="protein sequence ID" value="QUS39308.1"/>
    <property type="molecule type" value="Genomic_DNA"/>
</dbReference>